<dbReference type="NCBIfam" id="TIGR02532">
    <property type="entry name" value="IV_pilin_GFxxxE"/>
    <property type="match status" value="1"/>
</dbReference>
<name>A0ABY5LD53_9VIBR</name>
<evidence type="ECO:0000256" key="5">
    <source>
        <dbReference type="ARBA" id="ARBA00022519"/>
    </source>
</evidence>
<dbReference type="InterPro" id="IPR012902">
    <property type="entry name" value="N_methyl_site"/>
</dbReference>
<evidence type="ECO:0000256" key="2">
    <source>
        <dbReference type="ARBA" id="ARBA00021549"/>
    </source>
</evidence>
<reference evidence="12" key="1">
    <citation type="submission" date="2022-07" db="EMBL/GenBank/DDBJ databases">
        <title>Complete genome of Vibrio japonicus strain JCM 31412T and phylogenomic assessment of the Nereis clade of the genus Vibrio.</title>
        <authorList>
            <person name="Shlafstein M.D."/>
            <person name="Emsley S.A."/>
            <person name="Ushijima B."/>
            <person name="Videau P."/>
            <person name="Saw J.H."/>
        </authorList>
    </citation>
    <scope>NUCLEOTIDE SEQUENCE</scope>
    <source>
        <strain evidence="12">JCM 31412</strain>
    </source>
</reference>
<keyword evidence="7" id="KW-1133">Transmembrane helix</keyword>
<evidence type="ECO:0000256" key="3">
    <source>
        <dbReference type="ARBA" id="ARBA00022475"/>
    </source>
</evidence>
<evidence type="ECO:0000256" key="1">
    <source>
        <dbReference type="ARBA" id="ARBA00004377"/>
    </source>
</evidence>
<dbReference type="SUPFAM" id="SSF54523">
    <property type="entry name" value="Pili subunits"/>
    <property type="match status" value="1"/>
</dbReference>
<dbReference type="RefSeq" id="WP_257083728.1">
    <property type="nucleotide sequence ID" value="NZ_CP102096.1"/>
</dbReference>
<evidence type="ECO:0000256" key="10">
    <source>
        <dbReference type="ARBA" id="ARBA00030775"/>
    </source>
</evidence>
<dbReference type="Proteomes" id="UP001058602">
    <property type="component" value="Chromosome 1"/>
</dbReference>
<feature type="domain" description="General secretion pathway GspH" evidence="11">
    <location>
        <begin position="41"/>
        <end position="138"/>
    </location>
</feature>
<dbReference type="Pfam" id="PF12019">
    <property type="entry name" value="GspH"/>
    <property type="match status" value="1"/>
</dbReference>
<dbReference type="Gene3D" id="3.30.700.10">
    <property type="entry name" value="Glycoprotein, Type 4 Pilin"/>
    <property type="match status" value="1"/>
</dbReference>
<dbReference type="PROSITE" id="PS00409">
    <property type="entry name" value="PROKAR_NTER_METHYL"/>
    <property type="match status" value="1"/>
</dbReference>
<dbReference type="PIRSF" id="PIRSF024622">
    <property type="entry name" value="Tfp_FimT"/>
    <property type="match status" value="1"/>
</dbReference>
<organism evidence="12 13">
    <name type="scientific">Vibrio japonicus</name>
    <dbReference type="NCBI Taxonomy" id="1824638"/>
    <lineage>
        <taxon>Bacteria</taxon>
        <taxon>Pseudomonadati</taxon>
        <taxon>Pseudomonadota</taxon>
        <taxon>Gammaproteobacteria</taxon>
        <taxon>Vibrionales</taxon>
        <taxon>Vibrionaceae</taxon>
        <taxon>Vibrio</taxon>
    </lineage>
</organism>
<keyword evidence="6" id="KW-0812">Transmembrane</keyword>
<evidence type="ECO:0000256" key="9">
    <source>
        <dbReference type="ARBA" id="ARBA00025772"/>
    </source>
</evidence>
<dbReference type="Pfam" id="PF07963">
    <property type="entry name" value="N_methyl"/>
    <property type="match status" value="1"/>
</dbReference>
<evidence type="ECO:0000313" key="13">
    <source>
        <dbReference type="Proteomes" id="UP001058602"/>
    </source>
</evidence>
<evidence type="ECO:0000256" key="6">
    <source>
        <dbReference type="ARBA" id="ARBA00022692"/>
    </source>
</evidence>
<dbReference type="EMBL" id="CP102096">
    <property type="protein sequence ID" value="UUM29939.1"/>
    <property type="molecule type" value="Genomic_DNA"/>
</dbReference>
<keyword evidence="3" id="KW-1003">Cell membrane</keyword>
<dbReference type="InterPro" id="IPR022346">
    <property type="entry name" value="T2SS_GspH"/>
</dbReference>
<evidence type="ECO:0000256" key="4">
    <source>
        <dbReference type="ARBA" id="ARBA00022481"/>
    </source>
</evidence>
<comment type="subcellular location">
    <subcellularLocation>
        <location evidence="1">Cell inner membrane</location>
        <topology evidence="1">Single-pass membrane protein</topology>
    </subcellularLocation>
</comment>
<gene>
    <name evidence="12" type="ORF">NP165_09470</name>
</gene>
<keyword evidence="8" id="KW-0472">Membrane</keyword>
<proteinExistence type="inferred from homology"/>
<keyword evidence="4" id="KW-0488">Methylation</keyword>
<sequence length="169" mass="18049">MPRGFTLLELLITISVLSILLATAAPSFSSTSQSVQMQSLATELFGFLSQSKSEAVMRNKKLYVHLSMAKNVPAEKGAWSLSLTDSASGTGNTILYMSGEAYSKLSITHGYAGDNISFDGVRGRPKSGGVEIYPTSNPSLKLKFNLSNPPGRIKVCSLSGAKLYGYPKC</sequence>
<dbReference type="InterPro" id="IPR016824">
    <property type="entry name" value="Tfp-pilus_assembly_FimT"/>
</dbReference>
<keyword evidence="13" id="KW-1185">Reference proteome</keyword>
<comment type="similarity">
    <text evidence="9">Belongs to the GSP H family.</text>
</comment>
<keyword evidence="5" id="KW-0997">Cell inner membrane</keyword>
<evidence type="ECO:0000256" key="7">
    <source>
        <dbReference type="ARBA" id="ARBA00022989"/>
    </source>
</evidence>
<dbReference type="InterPro" id="IPR045584">
    <property type="entry name" value="Pilin-like"/>
</dbReference>
<evidence type="ECO:0000256" key="8">
    <source>
        <dbReference type="ARBA" id="ARBA00023136"/>
    </source>
</evidence>
<accession>A0ABY5LD53</accession>
<evidence type="ECO:0000313" key="12">
    <source>
        <dbReference type="EMBL" id="UUM29939.1"/>
    </source>
</evidence>
<evidence type="ECO:0000259" key="11">
    <source>
        <dbReference type="Pfam" id="PF12019"/>
    </source>
</evidence>
<protein>
    <recommendedName>
        <fullName evidence="2">Type II secretion system protein H</fullName>
    </recommendedName>
    <alternativeName>
        <fullName evidence="10">General secretion pathway protein H</fullName>
    </alternativeName>
</protein>